<comment type="caution">
    <text evidence="1">The sequence shown here is derived from an EMBL/GenBank/DDBJ whole genome shotgun (WGS) entry which is preliminary data.</text>
</comment>
<keyword evidence="2" id="KW-1185">Reference proteome</keyword>
<dbReference type="EMBL" id="BLAY01000095">
    <property type="protein sequence ID" value="GET40612.1"/>
    <property type="molecule type" value="Genomic_DNA"/>
</dbReference>
<gene>
    <name evidence="1" type="ORF">MiSe_54230</name>
</gene>
<dbReference type="Proteomes" id="UP001050975">
    <property type="component" value="Unassembled WGS sequence"/>
</dbReference>
<evidence type="ECO:0000313" key="1">
    <source>
        <dbReference type="EMBL" id="GET40612.1"/>
    </source>
</evidence>
<dbReference type="AlphaFoldDB" id="A0AAV3XJN1"/>
<name>A0AAV3XJN1_9CYAN</name>
<evidence type="ECO:0000313" key="2">
    <source>
        <dbReference type="Proteomes" id="UP001050975"/>
    </source>
</evidence>
<accession>A0AAV3XJN1</accession>
<protein>
    <submittedName>
        <fullName evidence="1">Uncharacterized protein</fullName>
    </submittedName>
</protein>
<sequence length="68" mass="7844">MNQQSQIPDPQTRARSVARWREVNQQIDLLTLQLDELIAMVESGVREQRLVRLQGKGKDRAATETIKE</sequence>
<dbReference type="RefSeq" id="WP_226586594.1">
    <property type="nucleotide sequence ID" value="NZ_BLAY01000095.1"/>
</dbReference>
<proteinExistence type="predicted"/>
<reference evidence="1" key="1">
    <citation type="submission" date="2019-10" db="EMBL/GenBank/DDBJ databases">
        <title>Draft genome sequece of Microseira wollei NIES-4236.</title>
        <authorList>
            <person name="Yamaguchi H."/>
            <person name="Suzuki S."/>
            <person name="Kawachi M."/>
        </authorList>
    </citation>
    <scope>NUCLEOTIDE SEQUENCE</scope>
    <source>
        <strain evidence="1">NIES-4236</strain>
    </source>
</reference>
<organism evidence="1 2">
    <name type="scientific">Microseira wollei NIES-4236</name>
    <dbReference type="NCBI Taxonomy" id="2530354"/>
    <lineage>
        <taxon>Bacteria</taxon>
        <taxon>Bacillati</taxon>
        <taxon>Cyanobacteriota</taxon>
        <taxon>Cyanophyceae</taxon>
        <taxon>Oscillatoriophycideae</taxon>
        <taxon>Aerosakkonematales</taxon>
        <taxon>Aerosakkonemataceae</taxon>
        <taxon>Microseira</taxon>
    </lineage>
</organism>